<accession>L0DQX6</accession>
<dbReference type="HOGENOM" id="CLU_674215_0_0_0"/>
<protein>
    <submittedName>
        <fullName evidence="1">Uncharacterized protein</fullName>
    </submittedName>
</protein>
<dbReference type="Proteomes" id="UP000010798">
    <property type="component" value="Chromosome"/>
</dbReference>
<evidence type="ECO:0000313" key="2">
    <source>
        <dbReference type="Proteomes" id="UP000010798"/>
    </source>
</evidence>
<sequence length="408" mass="47318">MPLIKPPSLSTLVAPLVDFVDYPNGLFRVYYTMRDVFNGRSDERMGVFSRDLVLRYAHALEQTARKFLEWGWDAPLRWPQHGDRVPVYVFDTSQWVRAHAPFTQTNLWGYSLIGLRSDIPEPRYDVMWERADVEAVHEATHVFTHRNRRPEPRFWGGVTRKDRWYWLDEGTAVFMEAQMFRGHKEPMRFATNFVYRPDLSLVDDGPGGGYFAAWFVRCLVLKHGHEILRDAWKQATPLDADPIAVIDQALRRRNHSFDAAFTEYCVDSASMCDFDFDVFTRHGNRSITESFRLSHVNAPVQSSEVDWLEPLACRYYRVEWDRAQGRSIEVAVKWESATAIDGVKAVLIPYCEDGFARRKLNLEMQPDRSELRRVVDLKADETRALLVVARGTALDDEAIGFRIECSAR</sequence>
<dbReference type="AlphaFoldDB" id="L0DQX6"/>
<organism evidence="1 2">
    <name type="scientific">Singulisphaera acidiphila (strain ATCC BAA-1392 / DSM 18658 / VKM B-2454 / MOB10)</name>
    <dbReference type="NCBI Taxonomy" id="886293"/>
    <lineage>
        <taxon>Bacteria</taxon>
        <taxon>Pseudomonadati</taxon>
        <taxon>Planctomycetota</taxon>
        <taxon>Planctomycetia</taxon>
        <taxon>Isosphaerales</taxon>
        <taxon>Isosphaeraceae</taxon>
        <taxon>Singulisphaera</taxon>
    </lineage>
</organism>
<keyword evidence="2" id="KW-1185">Reference proteome</keyword>
<proteinExistence type="predicted"/>
<reference evidence="1 2" key="1">
    <citation type="submission" date="2012-02" db="EMBL/GenBank/DDBJ databases">
        <title>Complete sequence of chromosome of Singulisphaera acidiphila DSM 18658.</title>
        <authorList>
            <consortium name="US DOE Joint Genome Institute (JGI-PGF)"/>
            <person name="Lucas S."/>
            <person name="Copeland A."/>
            <person name="Lapidus A."/>
            <person name="Glavina del Rio T."/>
            <person name="Dalin E."/>
            <person name="Tice H."/>
            <person name="Bruce D."/>
            <person name="Goodwin L."/>
            <person name="Pitluck S."/>
            <person name="Peters L."/>
            <person name="Ovchinnikova G."/>
            <person name="Chertkov O."/>
            <person name="Kyrpides N."/>
            <person name="Mavromatis K."/>
            <person name="Ivanova N."/>
            <person name="Brettin T."/>
            <person name="Detter J.C."/>
            <person name="Han C."/>
            <person name="Larimer F."/>
            <person name="Land M."/>
            <person name="Hauser L."/>
            <person name="Markowitz V."/>
            <person name="Cheng J.-F."/>
            <person name="Hugenholtz P."/>
            <person name="Woyke T."/>
            <person name="Wu D."/>
            <person name="Tindall B."/>
            <person name="Pomrenke H."/>
            <person name="Brambilla E."/>
            <person name="Klenk H.-P."/>
            <person name="Eisen J.A."/>
        </authorList>
    </citation>
    <scope>NUCLEOTIDE SEQUENCE [LARGE SCALE GENOMIC DNA]</scope>
    <source>
        <strain evidence="2">ATCC BAA-1392 / DSM 18658 / VKM B-2454 / MOB10</strain>
    </source>
</reference>
<name>L0DQX6_SINAD</name>
<gene>
    <name evidence="1" type="ordered locus">Sinac_7356</name>
</gene>
<dbReference type="STRING" id="886293.Sinac_7356"/>
<dbReference type="KEGG" id="saci:Sinac_7356"/>
<evidence type="ECO:0000313" key="1">
    <source>
        <dbReference type="EMBL" id="AGA31395.1"/>
    </source>
</evidence>
<dbReference type="EMBL" id="CP003364">
    <property type="protein sequence ID" value="AGA31395.1"/>
    <property type="molecule type" value="Genomic_DNA"/>
</dbReference>
<dbReference type="RefSeq" id="WP_015250464.1">
    <property type="nucleotide sequence ID" value="NC_019892.1"/>
</dbReference>